<dbReference type="GO" id="GO:0020037">
    <property type="term" value="F:heme binding"/>
    <property type="evidence" value="ECO:0007669"/>
    <property type="project" value="InterPro"/>
</dbReference>
<dbReference type="PRINTS" id="PR00385">
    <property type="entry name" value="P450"/>
</dbReference>
<dbReference type="SUPFAM" id="SSF48264">
    <property type="entry name" value="Cytochrome P450"/>
    <property type="match status" value="1"/>
</dbReference>
<evidence type="ECO:0000256" key="4">
    <source>
        <dbReference type="ARBA" id="ARBA00022723"/>
    </source>
</evidence>
<evidence type="ECO:0000256" key="5">
    <source>
        <dbReference type="ARBA" id="ARBA00023002"/>
    </source>
</evidence>
<evidence type="ECO:0000256" key="7">
    <source>
        <dbReference type="PIRSR" id="PIRSR602403-1"/>
    </source>
</evidence>
<comment type="caution">
    <text evidence="9">The sequence shown here is derived from an EMBL/GenBank/DDBJ whole genome shotgun (WGS) entry which is preliminary data.</text>
</comment>
<proteinExistence type="inferred from homology"/>
<evidence type="ECO:0008006" key="11">
    <source>
        <dbReference type="Google" id="ProtNLM"/>
    </source>
</evidence>
<keyword evidence="10" id="KW-1185">Reference proteome</keyword>
<reference evidence="9 10" key="1">
    <citation type="journal article" date="2020" name="ISME J.">
        <title>Uncovering the hidden diversity of litter-decomposition mechanisms in mushroom-forming fungi.</title>
        <authorList>
            <person name="Floudas D."/>
            <person name="Bentzer J."/>
            <person name="Ahren D."/>
            <person name="Johansson T."/>
            <person name="Persson P."/>
            <person name="Tunlid A."/>
        </authorList>
    </citation>
    <scope>NUCLEOTIDE SEQUENCE [LARGE SCALE GENOMIC DNA]</scope>
    <source>
        <strain evidence="9 10">CBS 661.87</strain>
    </source>
</reference>
<dbReference type="GO" id="GO:0005506">
    <property type="term" value="F:iron ion binding"/>
    <property type="evidence" value="ECO:0007669"/>
    <property type="project" value="InterPro"/>
</dbReference>
<dbReference type="PRINTS" id="PR00465">
    <property type="entry name" value="EP450IV"/>
</dbReference>
<evidence type="ECO:0000313" key="9">
    <source>
        <dbReference type="EMBL" id="KAF5383275.1"/>
    </source>
</evidence>
<dbReference type="PANTHER" id="PTHR24305:SF157">
    <property type="entry name" value="N-ACETYLTRYPTOPHAN 6-HYDROXYLASE IVOC-RELATED"/>
    <property type="match status" value="1"/>
</dbReference>
<dbReference type="Proteomes" id="UP000565441">
    <property type="component" value="Unassembled WGS sequence"/>
</dbReference>
<dbReference type="GO" id="GO:0016705">
    <property type="term" value="F:oxidoreductase activity, acting on paired donors, with incorporation or reduction of molecular oxygen"/>
    <property type="evidence" value="ECO:0007669"/>
    <property type="project" value="InterPro"/>
</dbReference>
<dbReference type="AlphaFoldDB" id="A0A8H5HHE5"/>
<dbReference type="PANTHER" id="PTHR24305">
    <property type="entry name" value="CYTOCHROME P450"/>
    <property type="match status" value="1"/>
</dbReference>
<protein>
    <recommendedName>
        <fullName evidence="11">Cytochrome P450</fullName>
    </recommendedName>
</protein>
<dbReference type="CDD" id="cd11062">
    <property type="entry name" value="CYP58-like"/>
    <property type="match status" value="1"/>
</dbReference>
<dbReference type="InterPro" id="IPR002403">
    <property type="entry name" value="Cyt_P450_E_grp-IV"/>
</dbReference>
<dbReference type="InterPro" id="IPR017972">
    <property type="entry name" value="Cyt_P450_CS"/>
</dbReference>
<accession>A0A8H5HHE5</accession>
<evidence type="ECO:0000256" key="6">
    <source>
        <dbReference type="ARBA" id="ARBA00023004"/>
    </source>
</evidence>
<dbReference type="OrthoDB" id="1470350at2759"/>
<keyword evidence="5 8" id="KW-0560">Oxidoreductase</keyword>
<dbReference type="EMBL" id="JAACJP010000007">
    <property type="protein sequence ID" value="KAF5383275.1"/>
    <property type="molecule type" value="Genomic_DNA"/>
</dbReference>
<evidence type="ECO:0000256" key="8">
    <source>
        <dbReference type="RuleBase" id="RU000461"/>
    </source>
</evidence>
<dbReference type="InterPro" id="IPR036396">
    <property type="entry name" value="Cyt_P450_sf"/>
</dbReference>
<evidence type="ECO:0000256" key="2">
    <source>
        <dbReference type="ARBA" id="ARBA00005179"/>
    </source>
</evidence>
<comment type="cofactor">
    <cofactor evidence="1 7">
        <name>heme</name>
        <dbReference type="ChEBI" id="CHEBI:30413"/>
    </cofactor>
</comment>
<dbReference type="InterPro" id="IPR050121">
    <property type="entry name" value="Cytochrome_P450_monoxygenase"/>
</dbReference>
<dbReference type="InterPro" id="IPR001128">
    <property type="entry name" value="Cyt_P450"/>
</dbReference>
<dbReference type="GO" id="GO:0004497">
    <property type="term" value="F:monooxygenase activity"/>
    <property type="evidence" value="ECO:0007669"/>
    <property type="project" value="UniProtKB-KW"/>
</dbReference>
<comment type="similarity">
    <text evidence="3 8">Belongs to the cytochrome P450 family.</text>
</comment>
<dbReference type="PROSITE" id="PS00086">
    <property type="entry name" value="CYTOCHROME_P450"/>
    <property type="match status" value="1"/>
</dbReference>
<keyword evidence="4 7" id="KW-0479">Metal-binding</keyword>
<feature type="binding site" description="axial binding residue" evidence="7">
    <location>
        <position position="305"/>
    </location>
    <ligand>
        <name>heme</name>
        <dbReference type="ChEBI" id="CHEBI:30413"/>
    </ligand>
    <ligandPart>
        <name>Fe</name>
        <dbReference type="ChEBI" id="CHEBI:18248"/>
    </ligandPart>
</feature>
<name>A0A8H5HHE5_9AGAR</name>
<keyword evidence="6 7" id="KW-0408">Iron</keyword>
<dbReference type="Pfam" id="PF00067">
    <property type="entry name" value="p450"/>
    <property type="match status" value="1"/>
</dbReference>
<dbReference type="Gene3D" id="1.10.630.10">
    <property type="entry name" value="Cytochrome P450"/>
    <property type="match status" value="1"/>
</dbReference>
<sequence length="362" mass="41479">MQIDSLIARILAHGSRPVDLSLAFRCTTFDTIADYCFAQSFGALNAPYFKHSLLINMQASIEYFWVIRHFPFILPMATAAIPGWLAQRVSPLYREFDAVREQIEATMDKFLRMDESEEGLGFATDAVRETVFHHLIRPKSESAKEQNTPSRKALLDEALVLLQAGSDTVGHTCILGTFHALRDEHVLANLMRELREVWPEKETHVGYAMLEKLPYLTAFIKESLRISHGVITPLARVVHEETSIAGYTIPSATIVSTGSTFLHNDPTVFPDPTKFDPERWLKPKDDNLRELESHFVPFSRGPRMCLGFNLAWCELYLIFANLFRKLDLELYETTEEDFRFKEIFVPVRLGRHLHALARERPV</sequence>
<organism evidence="9 10">
    <name type="scientific">Tricholomella constricta</name>
    <dbReference type="NCBI Taxonomy" id="117010"/>
    <lineage>
        <taxon>Eukaryota</taxon>
        <taxon>Fungi</taxon>
        <taxon>Dikarya</taxon>
        <taxon>Basidiomycota</taxon>
        <taxon>Agaricomycotina</taxon>
        <taxon>Agaricomycetes</taxon>
        <taxon>Agaricomycetidae</taxon>
        <taxon>Agaricales</taxon>
        <taxon>Tricholomatineae</taxon>
        <taxon>Lyophyllaceae</taxon>
        <taxon>Tricholomella</taxon>
    </lineage>
</organism>
<evidence type="ECO:0000256" key="3">
    <source>
        <dbReference type="ARBA" id="ARBA00010617"/>
    </source>
</evidence>
<gene>
    <name evidence="9" type="ORF">D9615_005047</name>
</gene>
<comment type="pathway">
    <text evidence="2">Secondary metabolite biosynthesis.</text>
</comment>
<evidence type="ECO:0000256" key="1">
    <source>
        <dbReference type="ARBA" id="ARBA00001971"/>
    </source>
</evidence>
<keyword evidence="7 8" id="KW-0349">Heme</keyword>
<evidence type="ECO:0000313" key="10">
    <source>
        <dbReference type="Proteomes" id="UP000565441"/>
    </source>
</evidence>
<keyword evidence="8" id="KW-0503">Monooxygenase</keyword>